<keyword evidence="3" id="KW-0223">Dioxygenase</keyword>
<comment type="cofactor">
    <cofactor evidence="3">
        <name>Fe(2+)</name>
        <dbReference type="ChEBI" id="CHEBI:29033"/>
    </cofactor>
    <text evidence="3">Binds 1 Fe(2+) ion per subunit.</text>
</comment>
<dbReference type="SUPFAM" id="SSF51197">
    <property type="entry name" value="Clavaminate synthase-like"/>
    <property type="match status" value="1"/>
</dbReference>
<dbReference type="InterPro" id="IPR003347">
    <property type="entry name" value="JmjC_dom"/>
</dbReference>
<evidence type="ECO:0000256" key="1">
    <source>
        <dbReference type="ARBA" id="ARBA00022723"/>
    </source>
</evidence>
<accession>A0A7S4V6J5</accession>
<evidence type="ECO:0000256" key="3">
    <source>
        <dbReference type="RuleBase" id="RU366061"/>
    </source>
</evidence>
<feature type="region of interest" description="Disordered" evidence="4">
    <location>
        <begin position="94"/>
        <end position="113"/>
    </location>
</feature>
<feature type="domain" description="JmjC" evidence="5">
    <location>
        <begin position="266"/>
        <end position="424"/>
    </location>
</feature>
<dbReference type="PROSITE" id="PS51184">
    <property type="entry name" value="JMJC"/>
    <property type="match status" value="1"/>
</dbReference>
<proteinExistence type="inferred from homology"/>
<comment type="similarity">
    <text evidence="3">Belongs to the ROX family.</text>
</comment>
<dbReference type="EC" id="1.14.11.-" evidence="3"/>
<keyword evidence="3" id="KW-0805">Transcription regulation</keyword>
<reference evidence="6" key="1">
    <citation type="submission" date="2021-01" db="EMBL/GenBank/DDBJ databases">
        <authorList>
            <person name="Corre E."/>
            <person name="Pelletier E."/>
            <person name="Niang G."/>
            <person name="Scheremetjew M."/>
            <person name="Finn R."/>
            <person name="Kale V."/>
            <person name="Holt S."/>
            <person name="Cochrane G."/>
            <person name="Meng A."/>
            <person name="Brown T."/>
            <person name="Cohen L."/>
        </authorList>
    </citation>
    <scope>NUCLEOTIDE SEQUENCE</scope>
    <source>
        <strain evidence="6">CCMP3105</strain>
    </source>
</reference>
<gene>
    <name evidence="6" type="ORF">AMON00008_LOCUS6738</name>
</gene>
<dbReference type="GO" id="GO:0005730">
    <property type="term" value="C:nucleolus"/>
    <property type="evidence" value="ECO:0007669"/>
    <property type="project" value="TreeGrafter"/>
</dbReference>
<comment type="function">
    <text evidence="3">Oxygenase that can act as both a histone lysine demethylase and a ribosomal histidine hydroxylase.</text>
</comment>
<keyword evidence="3" id="KW-0539">Nucleus</keyword>
<dbReference type="GO" id="GO:0032453">
    <property type="term" value="F:histone H3K4 demethylase activity"/>
    <property type="evidence" value="ECO:0007669"/>
    <property type="project" value="TreeGrafter"/>
</dbReference>
<dbReference type="GO" id="GO:0051864">
    <property type="term" value="F:histone H3K36 demethylase activity"/>
    <property type="evidence" value="ECO:0007669"/>
    <property type="project" value="TreeGrafter"/>
</dbReference>
<evidence type="ECO:0000313" key="6">
    <source>
        <dbReference type="EMBL" id="CAE4567119.1"/>
    </source>
</evidence>
<protein>
    <recommendedName>
        <fullName evidence="3">Bifunctional lysine-specific demethylase and histidyl-hydroxylase</fullName>
        <ecNumber evidence="3">1.14.11.-</ecNumber>
    </recommendedName>
</protein>
<dbReference type="PANTHER" id="PTHR13096:SF8">
    <property type="entry name" value="RIBOSOMAL OXYGENASE 1"/>
    <property type="match status" value="1"/>
</dbReference>
<evidence type="ECO:0000256" key="2">
    <source>
        <dbReference type="ARBA" id="ARBA00023004"/>
    </source>
</evidence>
<keyword evidence="3" id="KW-0560">Oxidoreductase</keyword>
<name>A0A7S4V6J5_9DINO</name>
<dbReference type="AlphaFoldDB" id="A0A7S4V6J5"/>
<organism evidence="6">
    <name type="scientific">Alexandrium monilatum</name>
    <dbReference type="NCBI Taxonomy" id="311494"/>
    <lineage>
        <taxon>Eukaryota</taxon>
        <taxon>Sar</taxon>
        <taxon>Alveolata</taxon>
        <taxon>Dinophyceae</taxon>
        <taxon>Gonyaulacales</taxon>
        <taxon>Pyrocystaceae</taxon>
        <taxon>Alexandrium</taxon>
    </lineage>
</organism>
<comment type="subcellular location">
    <subcellularLocation>
        <location evidence="3">Nucleus</location>
    </subcellularLocation>
</comment>
<dbReference type="Gene3D" id="2.60.120.650">
    <property type="entry name" value="Cupin"/>
    <property type="match status" value="1"/>
</dbReference>
<dbReference type="Pfam" id="PF08007">
    <property type="entry name" value="JmjC_2"/>
    <property type="match status" value="1"/>
</dbReference>
<evidence type="ECO:0000259" key="5">
    <source>
        <dbReference type="PROSITE" id="PS51184"/>
    </source>
</evidence>
<dbReference type="InterPro" id="IPR039994">
    <property type="entry name" value="NO66-like"/>
</dbReference>
<keyword evidence="2 3" id="KW-0408">Iron</keyword>
<evidence type="ECO:0000256" key="4">
    <source>
        <dbReference type="SAM" id="MobiDB-lite"/>
    </source>
</evidence>
<dbReference type="PANTHER" id="PTHR13096">
    <property type="entry name" value="MINA53 MYC INDUCED NUCLEAR ANTIGEN"/>
    <property type="match status" value="1"/>
</dbReference>
<dbReference type="EMBL" id="HBNR01010328">
    <property type="protein sequence ID" value="CAE4567119.1"/>
    <property type="molecule type" value="Transcribed_RNA"/>
</dbReference>
<sequence>MAAAASAAGQRRCDECHEVSQLGHQGEFGTDYATNWYCERCWSSWEIDAVSAATEARKRRLRGQRASLVESLRCTTSGAVSVYGVPSLPPHWPRLLAVPQPKEDRSGGSSSSCSGSVGNLSGLLDSMHISTLAGALRRRILELWAEVLPRTPPATGAGAAAVEDFEGLFGAIVGSKSFKRFWVGPDRAPFVLPSLPSVRGALSLKDVVRGLAAAVGNGRRKPCETALTLTDGAEFRCPVGLPPVRTAAELREVLQFGTVFLNTASLHWRSLAIICLAASATLHFPTNINVYVTGPGRKISTDVHTDNHDVFVLHTEGAKHWKVYPPPARGPGLAHPLYRGKGEDRLLPSELAEPLLDVVLRPGEVLFVPMGFPHYTSTVDLAGAAAPGADAAAGAAPEISVHVTLGISTADYDFSLGGLRRALLAFLGEDAGLDEAGLPDSAYWRLLSPVPVGCLSPAATRRAPDPKAGLLQHIAGELRRALLAAEQERWEDIDEEQFRSASEQVIARHLVRQLTILESQEEGYLEVAGAPDGIFLARGPEESCSDFRRSMLEHQAVEDERKRRRAAPCDERFVRRVDPADGAARTKPELRELYGKRGFSPAQIDAYWDEQCKQVYPGDEPPRELVEELERAGESCEALLYFLRRRTPHLHTGREQATRRRPPPEQWIKVDEWDIVD</sequence>
<keyword evidence="1 3" id="KW-0479">Metal-binding</keyword>
<dbReference type="GO" id="GO:0005506">
    <property type="term" value="F:iron ion binding"/>
    <property type="evidence" value="ECO:0007669"/>
    <property type="project" value="UniProtKB-UniRule"/>
</dbReference>
<keyword evidence="3" id="KW-0804">Transcription</keyword>